<reference evidence="2 3" key="1">
    <citation type="journal article" date="2015" name="Genome Biol. Evol.">
        <title>Comparative Genomics of a Bacterivorous Green Alga Reveals Evolutionary Causalities and Consequences of Phago-Mixotrophic Mode of Nutrition.</title>
        <authorList>
            <person name="Burns J.A."/>
            <person name="Paasch A."/>
            <person name="Narechania A."/>
            <person name="Kim E."/>
        </authorList>
    </citation>
    <scope>NUCLEOTIDE SEQUENCE [LARGE SCALE GENOMIC DNA]</scope>
    <source>
        <strain evidence="2 3">PLY_AMNH</strain>
    </source>
</reference>
<comment type="caution">
    <text evidence="2">The sequence shown here is derived from an EMBL/GenBank/DDBJ whole genome shotgun (WGS) entry which is preliminary data.</text>
</comment>
<organism evidence="2 3">
    <name type="scientific">Cymbomonas tetramitiformis</name>
    <dbReference type="NCBI Taxonomy" id="36881"/>
    <lineage>
        <taxon>Eukaryota</taxon>
        <taxon>Viridiplantae</taxon>
        <taxon>Chlorophyta</taxon>
        <taxon>Pyramimonadophyceae</taxon>
        <taxon>Pyramimonadales</taxon>
        <taxon>Pyramimonadaceae</taxon>
        <taxon>Cymbomonas</taxon>
    </lineage>
</organism>
<evidence type="ECO:0000313" key="3">
    <source>
        <dbReference type="Proteomes" id="UP001190700"/>
    </source>
</evidence>
<accession>A0AAE0EQQ0</accession>
<dbReference type="EMBL" id="LGRX02034839">
    <property type="protein sequence ID" value="KAK3236799.1"/>
    <property type="molecule type" value="Genomic_DNA"/>
</dbReference>
<dbReference type="Proteomes" id="UP001190700">
    <property type="component" value="Unassembled WGS sequence"/>
</dbReference>
<sequence>MFGLGYLLWGAGGLAGTYLVVLLVFQEKLVYVPSIPGMPREYPYTPRRLKMDYEDVEITAKDKTKIHGWFIRATERLVATQGKGPTVIFFQENAGNIAHRLQVREAVGKFERNRRTCQAA</sequence>
<keyword evidence="1" id="KW-1133">Transmembrane helix</keyword>
<evidence type="ECO:0000256" key="1">
    <source>
        <dbReference type="SAM" id="Phobius"/>
    </source>
</evidence>
<gene>
    <name evidence="2" type="ORF">CYMTET_53078</name>
</gene>
<name>A0AAE0EQQ0_9CHLO</name>
<keyword evidence="1" id="KW-0812">Transmembrane</keyword>
<proteinExistence type="predicted"/>
<dbReference type="InterPro" id="IPR029058">
    <property type="entry name" value="AB_hydrolase_fold"/>
</dbReference>
<feature type="transmembrane region" description="Helical" evidence="1">
    <location>
        <begin position="6"/>
        <end position="25"/>
    </location>
</feature>
<evidence type="ECO:0000313" key="2">
    <source>
        <dbReference type="EMBL" id="KAK3236799.1"/>
    </source>
</evidence>
<keyword evidence="1" id="KW-0472">Membrane</keyword>
<protein>
    <submittedName>
        <fullName evidence="2">Uncharacterized protein</fullName>
    </submittedName>
</protein>
<dbReference type="AlphaFoldDB" id="A0AAE0EQQ0"/>
<keyword evidence="3" id="KW-1185">Reference proteome</keyword>
<dbReference type="SUPFAM" id="SSF53474">
    <property type="entry name" value="alpha/beta-Hydrolases"/>
    <property type="match status" value="1"/>
</dbReference>